<name>A0A2K8T150_9NOSO</name>
<protein>
    <submittedName>
        <fullName evidence="1">Uncharacterized protein</fullName>
    </submittedName>
</protein>
<accession>A0A2K8T150</accession>
<dbReference type="KEGG" id="nfl:COO91_07447"/>
<evidence type="ECO:0000313" key="1">
    <source>
        <dbReference type="EMBL" id="AUB41399.1"/>
    </source>
</evidence>
<evidence type="ECO:0000313" key="2">
    <source>
        <dbReference type="Proteomes" id="UP000232003"/>
    </source>
</evidence>
<keyword evidence="2" id="KW-1185">Reference proteome</keyword>
<reference evidence="1 2" key="1">
    <citation type="submission" date="2017-11" db="EMBL/GenBank/DDBJ databases">
        <title>Complete genome of a free-living desiccation-tolerant cyanobacterium and its photosynthetic adaptation to extreme terrestrial habitat.</title>
        <authorList>
            <person name="Shang J."/>
        </authorList>
    </citation>
    <scope>NUCLEOTIDE SEQUENCE [LARGE SCALE GENOMIC DNA]</scope>
    <source>
        <strain evidence="1 2">CCNUN1</strain>
    </source>
</reference>
<sequence length="62" mass="6679">MVVNAGDADCNDGQWGEVWQPNTGKPVAQILSTGDMETTVQTTSSELDKLVGFIIEIVMFCS</sequence>
<organism evidence="1 2">
    <name type="scientific">Nostoc flagelliforme CCNUN1</name>
    <dbReference type="NCBI Taxonomy" id="2038116"/>
    <lineage>
        <taxon>Bacteria</taxon>
        <taxon>Bacillati</taxon>
        <taxon>Cyanobacteriota</taxon>
        <taxon>Cyanophyceae</taxon>
        <taxon>Nostocales</taxon>
        <taxon>Nostocaceae</taxon>
        <taxon>Nostoc</taxon>
    </lineage>
</organism>
<proteinExistence type="predicted"/>
<dbReference type="AlphaFoldDB" id="A0A2K8T150"/>
<gene>
    <name evidence="1" type="ORF">COO91_07447</name>
</gene>
<dbReference type="Proteomes" id="UP000232003">
    <property type="component" value="Chromosome"/>
</dbReference>
<dbReference type="EMBL" id="CP024785">
    <property type="protein sequence ID" value="AUB41399.1"/>
    <property type="molecule type" value="Genomic_DNA"/>
</dbReference>